<protein>
    <submittedName>
        <fullName evidence="2">Uncharacterized protein</fullName>
    </submittedName>
</protein>
<dbReference type="Proteomes" id="UP000490386">
    <property type="component" value="Unassembled WGS sequence"/>
</dbReference>
<evidence type="ECO:0000313" key="3">
    <source>
        <dbReference type="Proteomes" id="UP000490386"/>
    </source>
</evidence>
<name>A0A7J5B680_9MICO</name>
<gene>
    <name evidence="2" type="ORF">F8O03_00075</name>
</gene>
<feature type="signal peptide" evidence="1">
    <location>
        <begin position="1"/>
        <end position="25"/>
    </location>
</feature>
<organism evidence="2 3">
    <name type="scientific">Pseudoclavibacter terrae</name>
    <dbReference type="NCBI Taxonomy" id="1530195"/>
    <lineage>
        <taxon>Bacteria</taxon>
        <taxon>Bacillati</taxon>
        <taxon>Actinomycetota</taxon>
        <taxon>Actinomycetes</taxon>
        <taxon>Micrococcales</taxon>
        <taxon>Microbacteriaceae</taxon>
        <taxon>Pseudoclavibacter</taxon>
    </lineage>
</organism>
<sequence>MRRIASSITAALFAVGIAVSAPAIANAGTEQMYWTGGSLADCQAVQRTYISSWTKITESCHRNGNGYSFTWASL</sequence>
<reference evidence="2 3" key="1">
    <citation type="submission" date="2019-09" db="EMBL/GenBank/DDBJ databases">
        <title>Phylogeny of genus Pseudoclavibacter and closely related genus.</title>
        <authorList>
            <person name="Li Y."/>
        </authorList>
    </citation>
    <scope>NUCLEOTIDE SEQUENCE [LARGE SCALE GENOMIC DNA]</scope>
    <source>
        <strain evidence="2 3">THG-MD12</strain>
    </source>
</reference>
<evidence type="ECO:0000256" key="1">
    <source>
        <dbReference type="SAM" id="SignalP"/>
    </source>
</evidence>
<dbReference type="RefSeq" id="WP_104254665.1">
    <property type="nucleotide sequence ID" value="NZ_CANKVH010000004.1"/>
</dbReference>
<dbReference type="OrthoDB" id="5117815at2"/>
<dbReference type="AlphaFoldDB" id="A0A7J5B680"/>
<feature type="chain" id="PRO_5038646259" evidence="1">
    <location>
        <begin position="26"/>
        <end position="74"/>
    </location>
</feature>
<keyword evidence="3" id="KW-1185">Reference proteome</keyword>
<comment type="caution">
    <text evidence="2">The sequence shown here is derived from an EMBL/GenBank/DDBJ whole genome shotgun (WGS) entry which is preliminary data.</text>
</comment>
<accession>A0A7J5B680</accession>
<keyword evidence="1" id="KW-0732">Signal</keyword>
<proteinExistence type="predicted"/>
<evidence type="ECO:0000313" key="2">
    <source>
        <dbReference type="EMBL" id="KAB1638800.1"/>
    </source>
</evidence>
<dbReference type="EMBL" id="WBJX01000001">
    <property type="protein sequence ID" value="KAB1638800.1"/>
    <property type="molecule type" value="Genomic_DNA"/>
</dbReference>